<accession>A0ABQ0A9P0</accession>
<reference evidence="1 2" key="1">
    <citation type="submission" date="2024-04" db="EMBL/GenBank/DDBJ databases">
        <title>Draft genome sequence of Sessilibacter corallicola NBRC 116591.</title>
        <authorList>
            <person name="Miyakawa T."/>
            <person name="Kusuya Y."/>
            <person name="Miura T."/>
        </authorList>
    </citation>
    <scope>NUCLEOTIDE SEQUENCE [LARGE SCALE GENOMIC DNA]</scope>
    <source>
        <strain evidence="1 2">KU-00831-HH</strain>
    </source>
</reference>
<evidence type="ECO:0000313" key="1">
    <source>
        <dbReference type="EMBL" id="GAA6168330.1"/>
    </source>
</evidence>
<name>A0ABQ0A9P0_9GAMM</name>
<organism evidence="1 2">
    <name type="scientific">Sessilibacter corallicola</name>
    <dbReference type="NCBI Taxonomy" id="2904075"/>
    <lineage>
        <taxon>Bacteria</taxon>
        <taxon>Pseudomonadati</taxon>
        <taxon>Pseudomonadota</taxon>
        <taxon>Gammaproteobacteria</taxon>
        <taxon>Cellvibrionales</taxon>
        <taxon>Cellvibrionaceae</taxon>
        <taxon>Sessilibacter</taxon>
    </lineage>
</organism>
<comment type="caution">
    <text evidence="1">The sequence shown here is derived from an EMBL/GenBank/DDBJ whole genome shotgun (WGS) entry which is preliminary data.</text>
</comment>
<gene>
    <name evidence="1" type="ORF">NBRC116591_21410</name>
</gene>
<sequence length="105" mass="12087">MENQNTQIIKWRGTEIQITTSTPIYSDTFKKVYGYHLMHIEVKTISPEKAPLPITKTGYKSIYITEPELQSCGGSVKLILDEINASANSPEWKELDFKSRQYNLF</sequence>
<evidence type="ECO:0000313" key="2">
    <source>
        <dbReference type="Proteomes" id="UP001465153"/>
    </source>
</evidence>
<proteinExistence type="predicted"/>
<keyword evidence="2" id="KW-1185">Reference proteome</keyword>
<protein>
    <submittedName>
        <fullName evidence="1">Uncharacterized protein</fullName>
    </submittedName>
</protein>
<dbReference type="EMBL" id="BAABWN010000006">
    <property type="protein sequence ID" value="GAA6168330.1"/>
    <property type="molecule type" value="Genomic_DNA"/>
</dbReference>
<dbReference type="RefSeq" id="WP_353303000.1">
    <property type="nucleotide sequence ID" value="NZ_BAABWN010000006.1"/>
</dbReference>
<dbReference type="Proteomes" id="UP001465153">
    <property type="component" value="Unassembled WGS sequence"/>
</dbReference>